<dbReference type="AlphaFoldDB" id="A0A9P6XA21"/>
<sequence length="478" mass="54372">MIELFYIVPYFMAKAMKDQQRKKMEQQLIQEYLQKQKEMEEANAERAKKEESDDESEEQEDESKNKSENEKEEDESKDKIKNENKALYHFLAGKKMRKSGLVVDKKSGAIIGRLVEGNAKELAHKRIDEHGIIKDEEGNVIGRVEPIDPNNNKLEKVDSKDGIPAKDTKLNNTNQVEQATDKEKNTKQGIKEPTADKQQDNVEKSDDKRYPDKHGQINKHSPKVRKSGRVVDKDGNVVGKVDKHIAPTLAGFKVDDEGNVVDHDCQIVGKAKMIKTKSRKEHQRESRKNECRKLANDISNYIQQSNYRIKPILKVVLETISQEEQVDKSEDNEQKLAKDIKALTEQAVDVLCEAHDAIQRLDPDGKTVVMIQKRSYKRKISPEESQLAECLSQLIREVITTIDQSKKKLKHMLHVTRQLNPVWSTLQSSLLRILSTVGLLFTNVLGLVGKLLNDFGLGSIVNSLLGGTNLKELDLEHT</sequence>
<dbReference type="PANTHER" id="PTHR39461:SF1">
    <property type="entry name" value="LEA DOMAIN PROTEIN (AFU_ORTHOLOGUE AFUA_8G04920)"/>
    <property type="match status" value="1"/>
</dbReference>
<feature type="compositionally biased region" description="Acidic residues" evidence="1">
    <location>
        <begin position="52"/>
        <end position="61"/>
    </location>
</feature>
<accession>A0A9P6XA21</accession>
<proteinExistence type="predicted"/>
<feature type="region of interest" description="Disordered" evidence="1">
    <location>
        <begin position="142"/>
        <end position="235"/>
    </location>
</feature>
<name>A0A9P6XA21_RHIOR</name>
<reference evidence="3" key="1">
    <citation type="journal article" date="2020" name="Microb. Genom.">
        <title>Genetic diversity of clinical and environmental Mucorales isolates obtained from an investigation of mucormycosis cases among solid organ transplant recipients.</title>
        <authorList>
            <person name="Nguyen M.H."/>
            <person name="Kaul D."/>
            <person name="Muto C."/>
            <person name="Cheng S.J."/>
            <person name="Richter R.A."/>
            <person name="Bruno V.M."/>
            <person name="Liu G."/>
            <person name="Beyhan S."/>
            <person name="Sundermann A.J."/>
            <person name="Mounaud S."/>
            <person name="Pasculle A.W."/>
            <person name="Nierman W.C."/>
            <person name="Driscoll E."/>
            <person name="Cumbie R."/>
            <person name="Clancy C.J."/>
            <person name="Dupont C.L."/>
        </authorList>
    </citation>
    <scope>NUCLEOTIDE SEQUENCE</scope>
    <source>
        <strain evidence="3">GL11</strain>
    </source>
</reference>
<dbReference type="EMBL" id="JAANQT010000725">
    <property type="protein sequence ID" value="KAG1308832.1"/>
    <property type="molecule type" value="Genomic_DNA"/>
</dbReference>
<comment type="caution">
    <text evidence="3">The sequence shown here is derived from an EMBL/GenBank/DDBJ whole genome shotgun (WGS) entry which is preliminary data.</text>
</comment>
<dbReference type="InterPro" id="IPR022124">
    <property type="entry name" value="DUF3659"/>
</dbReference>
<feature type="compositionally biased region" description="Basic and acidic residues" evidence="1">
    <location>
        <begin position="62"/>
        <end position="83"/>
    </location>
</feature>
<evidence type="ECO:0000313" key="4">
    <source>
        <dbReference type="Proteomes" id="UP000716291"/>
    </source>
</evidence>
<dbReference type="OrthoDB" id="3937590at2759"/>
<feature type="domain" description="DUF6987" evidence="2">
    <location>
        <begin position="284"/>
        <end position="473"/>
    </location>
</feature>
<protein>
    <recommendedName>
        <fullName evidence="2">DUF6987 domain-containing protein</fullName>
    </recommendedName>
</protein>
<keyword evidence="4" id="KW-1185">Reference proteome</keyword>
<evidence type="ECO:0000259" key="2">
    <source>
        <dbReference type="Pfam" id="PF22485"/>
    </source>
</evidence>
<feature type="compositionally biased region" description="Basic and acidic residues" evidence="1">
    <location>
        <begin position="153"/>
        <end position="169"/>
    </location>
</feature>
<feature type="region of interest" description="Disordered" evidence="1">
    <location>
        <begin position="35"/>
        <end position="83"/>
    </location>
</feature>
<feature type="compositionally biased region" description="Basic and acidic residues" evidence="1">
    <location>
        <begin position="35"/>
        <end position="51"/>
    </location>
</feature>
<dbReference type="Pfam" id="PF12396">
    <property type="entry name" value="DUF3659"/>
    <property type="match status" value="2"/>
</dbReference>
<dbReference type="PANTHER" id="PTHR39461">
    <property type="entry name" value="LEA DOMAIN PROTEIN (AFU_ORTHOLOGUE AFUA_8G04920)"/>
    <property type="match status" value="1"/>
</dbReference>
<dbReference type="InterPro" id="IPR054256">
    <property type="entry name" value="DUF6987"/>
</dbReference>
<feature type="compositionally biased region" description="Basic residues" evidence="1">
    <location>
        <begin position="216"/>
        <end position="228"/>
    </location>
</feature>
<dbReference type="Proteomes" id="UP000716291">
    <property type="component" value="Unassembled WGS sequence"/>
</dbReference>
<evidence type="ECO:0000256" key="1">
    <source>
        <dbReference type="SAM" id="MobiDB-lite"/>
    </source>
</evidence>
<dbReference type="Pfam" id="PF22485">
    <property type="entry name" value="DUF6987"/>
    <property type="match status" value="1"/>
</dbReference>
<organism evidence="3 4">
    <name type="scientific">Rhizopus oryzae</name>
    <name type="common">Mucormycosis agent</name>
    <name type="synonym">Rhizopus arrhizus var. delemar</name>
    <dbReference type="NCBI Taxonomy" id="64495"/>
    <lineage>
        <taxon>Eukaryota</taxon>
        <taxon>Fungi</taxon>
        <taxon>Fungi incertae sedis</taxon>
        <taxon>Mucoromycota</taxon>
        <taxon>Mucoromycotina</taxon>
        <taxon>Mucoromycetes</taxon>
        <taxon>Mucorales</taxon>
        <taxon>Mucorineae</taxon>
        <taxon>Rhizopodaceae</taxon>
        <taxon>Rhizopus</taxon>
    </lineage>
</organism>
<feature type="compositionally biased region" description="Basic and acidic residues" evidence="1">
    <location>
        <begin position="179"/>
        <end position="215"/>
    </location>
</feature>
<gene>
    <name evidence="3" type="ORF">G6F64_005760</name>
</gene>
<evidence type="ECO:0000313" key="3">
    <source>
        <dbReference type="EMBL" id="KAG1308832.1"/>
    </source>
</evidence>